<feature type="region of interest" description="Disordered" evidence="1">
    <location>
        <begin position="401"/>
        <end position="430"/>
    </location>
</feature>
<evidence type="ECO:0000313" key="3">
    <source>
        <dbReference type="Proteomes" id="UP001295444"/>
    </source>
</evidence>
<feature type="compositionally biased region" description="Low complexity" evidence="1">
    <location>
        <begin position="136"/>
        <end position="147"/>
    </location>
</feature>
<evidence type="ECO:0000256" key="1">
    <source>
        <dbReference type="SAM" id="MobiDB-lite"/>
    </source>
</evidence>
<evidence type="ECO:0000313" key="2">
    <source>
        <dbReference type="EMBL" id="CAH2322926.1"/>
    </source>
</evidence>
<sequence length="908" mass="103527">MDLLSEQGDSPERIIMHSAMKNGTGLLESHFEKNKQSDEIMSAGRLTIPQQTDDLHFMQAEDCMGAMQVERERNGDKSMYPITTETTIDITAALLPSGGNSSHHHARRTIVSETQPPHPKINASSPKFEDEKTGCSQSRRSNSSVFSFDDDTKSRKEFAKLTGKPDSKGSSSVSVIDINQYLIKANGERKGVRNQTVTFEDVKNEMRVNEQTEEQDDLYNFKSSHREIDDNCEIVQQIENSEDSVINEEISSTVKPVYTMNEMEGGHCGTEPAEFNTEETSLYVFMETYGSHNLPLEVYKEETCDTSMQIDMEKLMMKIHSQEPYQTTIGCEASDKIIDDQILKEDETLTTSVQQHTFEQMMEDEIPFHNRKESIQPPIQNLDHAFKGTMQKDHRNLSKKYSLDHGNEDLPNVGDSKLPLTSADNSEDNHPQVQVIQELSEAAPQKERQNPIKSFVQTDKKENAINYETLEVSDVESLETSMQCQTLVHDTQCGHHMSNKTEKCCEQAEPFKSIDHCEEKPSFFFKDTGQQTPLQTYNLTFTFETVRYEDAETNKSELSPEKGNKPGTDTQNSEPRNTDNMELHKNEVTAMIGEDVESTQFDDNAVLQCEERNVQERSRTHGPPSQCVPFTLLDKPSVQDEYGNRIKENGDSVLDEQRRIFLDSCGRGLILLDSGIALSKKKKEIDGDFALVTMRNGFKLGMKNSASSLFLYYHHGIHFYVTELFGEGWFYAKDRITQANMIVKKVPVTIDWMKIQQNFLTIPNYCGLLVPYAVIYDRNGFIYFLMEHKNVLAVGRPPVDCHFSKVELLSDVLTYLKFCWCYNLIPENIEESMLHTEEGVFFDPSGLSNSEDPCIFKKHIKQMLGLLLCGDDQEQCYLEALTEEAFKCLEENAVDSIDRWLARFFSLL</sequence>
<proteinExistence type="predicted"/>
<feature type="region of interest" description="Disordered" evidence="1">
    <location>
        <begin position="98"/>
        <end position="149"/>
    </location>
</feature>
<feature type="compositionally biased region" description="Basic and acidic residues" evidence="1">
    <location>
        <begin position="551"/>
        <end position="564"/>
    </location>
</feature>
<keyword evidence="3" id="KW-1185">Reference proteome</keyword>
<accession>A0AAD1WRE8</accession>
<reference evidence="2" key="1">
    <citation type="submission" date="2022-03" db="EMBL/GenBank/DDBJ databases">
        <authorList>
            <person name="Alioto T."/>
            <person name="Alioto T."/>
            <person name="Gomez Garrido J."/>
        </authorList>
    </citation>
    <scope>NUCLEOTIDE SEQUENCE</scope>
</reference>
<dbReference type="Proteomes" id="UP001295444">
    <property type="component" value="Chromosome 11"/>
</dbReference>
<feature type="region of interest" description="Disordered" evidence="1">
    <location>
        <begin position="551"/>
        <end position="581"/>
    </location>
</feature>
<protein>
    <submittedName>
        <fullName evidence="2">Uncharacterized protein</fullName>
    </submittedName>
</protein>
<organism evidence="2 3">
    <name type="scientific">Pelobates cultripes</name>
    <name type="common">Western spadefoot toad</name>
    <dbReference type="NCBI Taxonomy" id="61616"/>
    <lineage>
        <taxon>Eukaryota</taxon>
        <taxon>Metazoa</taxon>
        <taxon>Chordata</taxon>
        <taxon>Craniata</taxon>
        <taxon>Vertebrata</taxon>
        <taxon>Euteleostomi</taxon>
        <taxon>Amphibia</taxon>
        <taxon>Batrachia</taxon>
        <taxon>Anura</taxon>
        <taxon>Pelobatoidea</taxon>
        <taxon>Pelobatidae</taxon>
        <taxon>Pelobates</taxon>
    </lineage>
</organism>
<dbReference type="AlphaFoldDB" id="A0AAD1WRE8"/>
<gene>
    <name evidence="2" type="ORF">PECUL_23A035065</name>
</gene>
<dbReference type="EMBL" id="OW240922">
    <property type="protein sequence ID" value="CAH2322926.1"/>
    <property type="molecule type" value="Genomic_DNA"/>
</dbReference>
<name>A0AAD1WRE8_PELCU</name>